<dbReference type="Pfam" id="PF06912">
    <property type="entry name" value="DUF1275"/>
    <property type="match status" value="1"/>
</dbReference>
<feature type="transmembrane region" description="Helical" evidence="1">
    <location>
        <begin position="170"/>
        <end position="190"/>
    </location>
</feature>
<protein>
    <submittedName>
        <fullName evidence="2">DUF1275 domain-containing protein</fullName>
    </submittedName>
</protein>
<dbReference type="AlphaFoldDB" id="A0A9D2SE76"/>
<accession>A0A9D2SE76</accession>
<feature type="transmembrane region" description="Helical" evidence="1">
    <location>
        <begin position="62"/>
        <end position="81"/>
    </location>
</feature>
<keyword evidence="1" id="KW-1133">Transmembrane helix</keyword>
<keyword evidence="1" id="KW-0812">Transmembrane</keyword>
<proteinExistence type="predicted"/>
<evidence type="ECO:0000256" key="1">
    <source>
        <dbReference type="SAM" id="Phobius"/>
    </source>
</evidence>
<dbReference type="PANTHER" id="PTHR37314">
    <property type="entry name" value="SLR0142 PROTEIN"/>
    <property type="match status" value="1"/>
</dbReference>
<evidence type="ECO:0000313" key="2">
    <source>
        <dbReference type="EMBL" id="HJB91703.1"/>
    </source>
</evidence>
<organism evidence="2 3">
    <name type="scientific">Candidatus Eisenbergiella merdigallinarum</name>
    <dbReference type="NCBI Taxonomy" id="2838552"/>
    <lineage>
        <taxon>Bacteria</taxon>
        <taxon>Bacillati</taxon>
        <taxon>Bacillota</taxon>
        <taxon>Clostridia</taxon>
        <taxon>Lachnospirales</taxon>
        <taxon>Lachnospiraceae</taxon>
        <taxon>Eisenbergiella</taxon>
    </lineage>
</organism>
<dbReference type="InterPro" id="IPR010699">
    <property type="entry name" value="DUF1275"/>
</dbReference>
<feature type="transmembrane region" description="Helical" evidence="1">
    <location>
        <begin position="93"/>
        <end position="111"/>
    </location>
</feature>
<keyword evidence="1" id="KW-0472">Membrane</keyword>
<feature type="transmembrane region" description="Helical" evidence="1">
    <location>
        <begin position="12"/>
        <end position="30"/>
    </location>
</feature>
<dbReference type="PANTHER" id="PTHR37314:SF4">
    <property type="entry name" value="UPF0700 TRANSMEMBRANE PROTEIN YOAK"/>
    <property type="match status" value="1"/>
</dbReference>
<reference evidence="2" key="1">
    <citation type="journal article" date="2021" name="PeerJ">
        <title>Extensive microbial diversity within the chicken gut microbiome revealed by metagenomics and culture.</title>
        <authorList>
            <person name="Gilroy R."/>
            <person name="Ravi A."/>
            <person name="Getino M."/>
            <person name="Pursley I."/>
            <person name="Horton D.L."/>
            <person name="Alikhan N.F."/>
            <person name="Baker D."/>
            <person name="Gharbi K."/>
            <person name="Hall N."/>
            <person name="Watson M."/>
            <person name="Adriaenssens E.M."/>
            <person name="Foster-Nyarko E."/>
            <person name="Jarju S."/>
            <person name="Secka A."/>
            <person name="Antonio M."/>
            <person name="Oren A."/>
            <person name="Chaudhuri R.R."/>
            <person name="La Ragione R."/>
            <person name="Hildebrand F."/>
            <person name="Pallen M.J."/>
        </authorList>
    </citation>
    <scope>NUCLEOTIDE SEQUENCE</scope>
    <source>
        <strain evidence="2">USAMLcec3-2134</strain>
    </source>
</reference>
<dbReference type="EMBL" id="DWXE01000039">
    <property type="protein sequence ID" value="HJB91703.1"/>
    <property type="molecule type" value="Genomic_DNA"/>
</dbReference>
<feature type="transmembrane region" description="Helical" evidence="1">
    <location>
        <begin position="197"/>
        <end position="214"/>
    </location>
</feature>
<gene>
    <name evidence="2" type="ORF">H9763_09620</name>
</gene>
<dbReference type="Proteomes" id="UP000886883">
    <property type="component" value="Unassembled WGS sequence"/>
</dbReference>
<reference evidence="2" key="2">
    <citation type="submission" date="2021-04" db="EMBL/GenBank/DDBJ databases">
        <authorList>
            <person name="Gilroy R."/>
        </authorList>
    </citation>
    <scope>NUCLEOTIDE SEQUENCE</scope>
    <source>
        <strain evidence="2">USAMLcec3-2134</strain>
    </source>
</reference>
<sequence length="218" mass="24151">MKRTKQMSESIRLGMLLAASGGFMDAYSYLVRDRVFANAQTGNILLFGVNLSEGNFGAAARYFFPVFFFAMGIAMAEIVHLKRTELLHWRQTAVLIEALILAAVAFLPLTMNPLANSLTSFACGIQVESFRKIRGNGIATTMCIGNLRSGTQSLCQFFSEKDREKLRDALLYYGIILCFVAGAVLGNFLIRGMGERAILCCSGFLLFVFFLMFVPETL</sequence>
<comment type="caution">
    <text evidence="2">The sequence shown here is derived from an EMBL/GenBank/DDBJ whole genome shotgun (WGS) entry which is preliminary data.</text>
</comment>
<evidence type="ECO:0000313" key="3">
    <source>
        <dbReference type="Proteomes" id="UP000886883"/>
    </source>
</evidence>
<name>A0A9D2SE76_9FIRM</name>